<feature type="compositionally biased region" description="Polar residues" evidence="1">
    <location>
        <begin position="234"/>
        <end position="243"/>
    </location>
</feature>
<feature type="compositionally biased region" description="Acidic residues" evidence="1">
    <location>
        <begin position="157"/>
        <end position="167"/>
    </location>
</feature>
<feature type="compositionally biased region" description="Low complexity" evidence="1">
    <location>
        <begin position="10"/>
        <end position="31"/>
    </location>
</feature>
<comment type="caution">
    <text evidence="2">The sequence shown here is derived from an EMBL/GenBank/DDBJ whole genome shotgun (WGS) entry which is preliminary data.</text>
</comment>
<feature type="compositionally biased region" description="Basic and acidic residues" evidence="1">
    <location>
        <begin position="359"/>
        <end position="368"/>
    </location>
</feature>
<feature type="compositionally biased region" description="Basic residues" evidence="1">
    <location>
        <begin position="37"/>
        <end position="46"/>
    </location>
</feature>
<feature type="compositionally biased region" description="Polar residues" evidence="1">
    <location>
        <begin position="131"/>
        <end position="148"/>
    </location>
</feature>
<feature type="compositionally biased region" description="Basic and acidic residues" evidence="1">
    <location>
        <begin position="289"/>
        <end position="299"/>
    </location>
</feature>
<protein>
    <submittedName>
        <fullName evidence="2">Uu.00g126600.m01.CDS01</fullName>
    </submittedName>
</protein>
<name>A0AAI8YHU0_9PEZI</name>
<feature type="compositionally biased region" description="Basic and acidic residues" evidence="1">
    <location>
        <begin position="175"/>
        <end position="187"/>
    </location>
</feature>
<evidence type="ECO:0000313" key="2">
    <source>
        <dbReference type="EMBL" id="CAJ2505266.1"/>
    </source>
</evidence>
<accession>A0AAI8YHU0</accession>
<feature type="compositionally biased region" description="Polar residues" evidence="1">
    <location>
        <begin position="771"/>
        <end position="783"/>
    </location>
</feature>
<feature type="compositionally biased region" description="Low complexity" evidence="1">
    <location>
        <begin position="749"/>
        <end position="763"/>
    </location>
</feature>
<feature type="compositionally biased region" description="Polar residues" evidence="1">
    <location>
        <begin position="723"/>
        <end position="735"/>
    </location>
</feature>
<feature type="compositionally biased region" description="Acidic residues" evidence="1">
    <location>
        <begin position="327"/>
        <end position="348"/>
    </location>
</feature>
<dbReference type="Proteomes" id="UP001295740">
    <property type="component" value="Unassembled WGS sequence"/>
</dbReference>
<proteinExistence type="predicted"/>
<feature type="compositionally biased region" description="Polar residues" evidence="1">
    <location>
        <begin position="58"/>
        <end position="71"/>
    </location>
</feature>
<evidence type="ECO:0000256" key="1">
    <source>
        <dbReference type="SAM" id="MobiDB-lite"/>
    </source>
</evidence>
<feature type="compositionally biased region" description="Pro residues" evidence="1">
    <location>
        <begin position="413"/>
        <end position="424"/>
    </location>
</feature>
<dbReference type="AlphaFoldDB" id="A0AAI8YHU0"/>
<dbReference type="EMBL" id="CAUWAG010000007">
    <property type="protein sequence ID" value="CAJ2505266.1"/>
    <property type="molecule type" value="Genomic_DNA"/>
</dbReference>
<gene>
    <name evidence="2" type="ORF">KHLLAP_LOCUS5734</name>
</gene>
<feature type="compositionally biased region" description="Low complexity" evidence="1">
    <location>
        <begin position="662"/>
        <end position="671"/>
    </location>
</feature>
<keyword evidence="3" id="KW-1185">Reference proteome</keyword>
<feature type="region of interest" description="Disordered" evidence="1">
    <location>
        <begin position="650"/>
        <end position="807"/>
    </location>
</feature>
<feature type="compositionally biased region" description="Low complexity" evidence="1">
    <location>
        <begin position="266"/>
        <end position="286"/>
    </location>
</feature>
<sequence>MPAQTRSRGKTPATATATASKTLKSTAAAPKQQEFPHRRRSVKKTYGRSTPARVLRQGTLTQMDFTSSATQDFVDLDNDEEENEVPVLAESANPKRKARGNRRKTAGDELDGEEKQKPSKRRKTLGDAPSASASSSFHTQTLTQFLSNQEEKQDIWQVDDSEDDEDLALVMEPPNKGKDDHASEGRQGDPMSAVPTLIKSVTPSNRQKRTEIPSSQSPATPMLMRYSPAPRQSPLKSKSTNAGAPSPILKKLQKTPRNLVIADSYSTSHSSPTTPTPKSTVKATPSKRIRFDLPEDKENITPGRTKPKSPKLPVATSSKRRPLQEVPDSDEDLDDTEDDTGDEAEELGDVTIQKQELVPSDHQDKAAIEDEPEPPETYYGGLGDETQAEILSSEHLPSHEPDVDTEEDDTIMPEPPQAKLPQPVPEGEEEEGAGPSSASVIEQTPASSPFAEAPDENIPATQGSAYTQGLDSQRVPLEVIHSLGPQTPRSDIMVSLHPEHVAKIVDGTKNHEFRAWKIPPDVSRVWIYITKPESELKYMCRFGPAKTPGEIEDEGGIGNTEFNQGRRFMKYAYEILQVYQLNNPVSLQDMKTKGWVAGAPQKYTFIPPAVVGELTANLRCALFGEEAVAGFVGSSPNLTESQELKAQIQSDVEYSTQHHSSEGVNEVVSSSQTPRKPASKQGNGTGAGSGFVRPALPKAQSGSSTQGLPPLPSQRPHAFVRPSQATTASQVSSPAISPEKSAPRLITISSQSRSSELRGSSPSVLHHTHSLRSSQFPTRSQMLPDSLVNDEIQEPPPIIWDSADESD</sequence>
<reference evidence="2" key="1">
    <citation type="submission" date="2023-10" db="EMBL/GenBank/DDBJ databases">
        <authorList>
            <person name="Hackl T."/>
        </authorList>
    </citation>
    <scope>NUCLEOTIDE SEQUENCE</scope>
</reference>
<organism evidence="2 3">
    <name type="scientific">Anthostomella pinea</name>
    <dbReference type="NCBI Taxonomy" id="933095"/>
    <lineage>
        <taxon>Eukaryota</taxon>
        <taxon>Fungi</taxon>
        <taxon>Dikarya</taxon>
        <taxon>Ascomycota</taxon>
        <taxon>Pezizomycotina</taxon>
        <taxon>Sordariomycetes</taxon>
        <taxon>Xylariomycetidae</taxon>
        <taxon>Xylariales</taxon>
        <taxon>Xylariaceae</taxon>
        <taxon>Anthostomella</taxon>
    </lineage>
</organism>
<feature type="region of interest" description="Disordered" evidence="1">
    <location>
        <begin position="1"/>
        <end position="464"/>
    </location>
</feature>
<evidence type="ECO:0000313" key="3">
    <source>
        <dbReference type="Proteomes" id="UP001295740"/>
    </source>
</evidence>
<feature type="compositionally biased region" description="Acidic residues" evidence="1">
    <location>
        <begin position="74"/>
        <end position="84"/>
    </location>
</feature>
<dbReference type="InterPro" id="IPR015947">
    <property type="entry name" value="PUA-like_sf"/>
</dbReference>
<dbReference type="SUPFAM" id="SSF88697">
    <property type="entry name" value="PUA domain-like"/>
    <property type="match status" value="1"/>
</dbReference>
<feature type="compositionally biased region" description="Basic residues" evidence="1">
    <location>
        <begin position="94"/>
        <end position="104"/>
    </location>
</feature>